<feature type="site" description="Interaction with DNA" evidence="10">
    <location>
        <position position="319"/>
    </location>
</feature>
<dbReference type="Gene3D" id="1.10.290.10">
    <property type="entry name" value="Topoisomerase I, domain 4"/>
    <property type="match status" value="1"/>
</dbReference>
<evidence type="ECO:0000256" key="9">
    <source>
        <dbReference type="ARBA" id="ARBA00023235"/>
    </source>
</evidence>
<dbReference type="InterPro" id="IPR023405">
    <property type="entry name" value="Topo_IA_core_domain"/>
</dbReference>
<gene>
    <name evidence="10" type="primary">topA</name>
    <name evidence="13" type="ORF">J2Z79_001092</name>
</gene>
<dbReference type="SUPFAM" id="SSF56712">
    <property type="entry name" value="Prokaryotic type I DNA topoisomerase"/>
    <property type="match status" value="1"/>
</dbReference>
<dbReference type="Gene3D" id="3.40.50.140">
    <property type="match status" value="1"/>
</dbReference>
<comment type="caution">
    <text evidence="13">The sequence shown here is derived from an EMBL/GenBank/DDBJ whole genome shotgun (WGS) entry which is preliminary data.</text>
</comment>
<keyword evidence="3" id="KW-0479">Metal-binding</keyword>
<keyword evidence="5" id="KW-0862">Zinc</keyword>
<name>A0ABS4JQA5_9FIRM</name>
<dbReference type="Pfam" id="PF01396">
    <property type="entry name" value="Zn_ribbon_Top1"/>
    <property type="match status" value="3"/>
</dbReference>
<dbReference type="InterPro" id="IPR013826">
    <property type="entry name" value="Topo_IA_cen_sub3"/>
</dbReference>
<evidence type="ECO:0000256" key="3">
    <source>
        <dbReference type="ARBA" id="ARBA00022723"/>
    </source>
</evidence>
<evidence type="ECO:0000256" key="2">
    <source>
        <dbReference type="ARBA" id="ARBA00009446"/>
    </source>
</evidence>
<dbReference type="InterPro" id="IPR003601">
    <property type="entry name" value="Topo_IA_2"/>
</dbReference>
<feature type="site" description="Interaction with DNA" evidence="10">
    <location>
        <position position="155"/>
    </location>
</feature>
<dbReference type="InterPro" id="IPR005733">
    <property type="entry name" value="TopoI_bac-type"/>
</dbReference>
<dbReference type="SMART" id="SM00493">
    <property type="entry name" value="TOPRIM"/>
    <property type="match status" value="1"/>
</dbReference>
<comment type="subunit">
    <text evidence="10">Monomer.</text>
</comment>
<reference evidence="13 14" key="1">
    <citation type="submission" date="2021-03" db="EMBL/GenBank/DDBJ databases">
        <title>Genomic Encyclopedia of Type Strains, Phase IV (KMG-IV): sequencing the most valuable type-strain genomes for metagenomic binning, comparative biology and taxonomic classification.</title>
        <authorList>
            <person name="Goeker M."/>
        </authorList>
    </citation>
    <scope>NUCLEOTIDE SEQUENCE [LARGE SCALE GENOMIC DNA]</scope>
    <source>
        <strain evidence="13 14">DSM 27138</strain>
    </source>
</reference>
<evidence type="ECO:0000256" key="1">
    <source>
        <dbReference type="ARBA" id="ARBA00000213"/>
    </source>
</evidence>
<dbReference type="GO" id="GO:0003917">
    <property type="term" value="F:DNA topoisomerase type I (single strand cut, ATP-independent) activity"/>
    <property type="evidence" value="ECO:0007669"/>
    <property type="project" value="UniProtKB-EC"/>
</dbReference>
<feature type="region of interest" description="Interaction with DNA" evidence="10">
    <location>
        <begin position="163"/>
        <end position="168"/>
    </location>
</feature>
<feature type="site" description="Interaction with DNA" evidence="10">
    <location>
        <position position="33"/>
    </location>
</feature>
<evidence type="ECO:0000256" key="7">
    <source>
        <dbReference type="ARBA" id="ARBA00023029"/>
    </source>
</evidence>
<comment type="similarity">
    <text evidence="2 10">Belongs to the type IA topoisomerase family.</text>
</comment>
<dbReference type="NCBIfam" id="TIGR01051">
    <property type="entry name" value="topA_bact"/>
    <property type="match status" value="1"/>
</dbReference>
<keyword evidence="6" id="KW-0460">Magnesium</keyword>
<sequence>MPKSLIIVESPAKAKTIEKFLGRKYTVKASMGHVRDLPKSQLGVAVEDGFEPKYITIRGKGDVLKELRDSARKAERVYLATDPDREGEAISWHLAQALGIPTDEPVRIEFHEITKDAIQKAIRRPRPIDLARVDAQQARRVLDRLVGYKLSPLLWRKVRRGLSAGRVQSVAVRLIVDREREIQAFRPEEYWTLTARLQTGDGQSFSARYQGAGQEKTELKNWEETARVLAGVLGRPADNLVPGEPVDLSGAGLTLEVRSVKRREKKRNPAFPFTTSSLQQEASRKLGFTVRRTMAVAQQLYEGLPLGEAGHTGLVTYIRTDSTRVADEAARAAAAFIEGQYGREFLPAKRREADRRAGEQGAHEAIRPTDVNRTPESVKPYLTPDQYRLYRLIWERFVASEMAPAVLDTVSVDLAAGEHLFRATGQTLRFPGFMKVYIESEDEETNREEAEGLLPELTEGQRVELRRLEPRQHFTQPPPRYSEAMLVKALEERGIGRPSTYAPIIQTIQTRGYVVKQDKRFHPTELGILVTDILKEYFPRIIDVEFTAHLENDLDAVAEGAIHWRDLIRQFYEPFESTLKEAEEKVGGFELEDEVSDVPCEKCGRMMVVKYGRFGKFLACPGFPECKTTKPIFEETGVTCPNCGTGRIVERKAKKGGRRFYGCTNYPDCDFVSWEKPVNRPCPECGAPYMVEKRTKELGLAHVCKTPDCGYAEPVESMEEVHA</sequence>
<evidence type="ECO:0000256" key="8">
    <source>
        <dbReference type="ARBA" id="ARBA00023125"/>
    </source>
</evidence>
<feature type="site" description="Interaction with DNA" evidence="10">
    <location>
        <position position="140"/>
    </location>
</feature>
<dbReference type="InterPro" id="IPR013824">
    <property type="entry name" value="Topo_IA_cen_sub1"/>
</dbReference>
<protein>
    <recommendedName>
        <fullName evidence="10">DNA topoisomerase 1</fullName>
        <ecNumber evidence="10">5.6.2.1</ecNumber>
    </recommendedName>
    <alternativeName>
        <fullName evidence="10">DNA topoisomerase I</fullName>
    </alternativeName>
</protein>
<dbReference type="InterPro" id="IPR028612">
    <property type="entry name" value="Topoisom_1_IA"/>
</dbReference>
<feature type="site" description="Interaction with DNA" evidence="10">
    <location>
        <position position="148"/>
    </location>
</feature>
<dbReference type="PANTHER" id="PTHR42785:SF1">
    <property type="entry name" value="DNA TOPOISOMERASE"/>
    <property type="match status" value="1"/>
</dbReference>
<feature type="site" description="Interaction with DNA" evidence="10">
    <location>
        <position position="511"/>
    </location>
</feature>
<feature type="site" description="Interaction with DNA" evidence="10">
    <location>
        <position position="143"/>
    </location>
</feature>
<dbReference type="Pfam" id="PF01751">
    <property type="entry name" value="Toprim"/>
    <property type="match status" value="1"/>
</dbReference>
<dbReference type="EC" id="5.6.2.1" evidence="10"/>
<dbReference type="Proteomes" id="UP001519289">
    <property type="component" value="Unassembled WGS sequence"/>
</dbReference>
<dbReference type="InterPro" id="IPR013825">
    <property type="entry name" value="Topo_IA_cen_sub2"/>
</dbReference>
<dbReference type="PROSITE" id="PS50880">
    <property type="entry name" value="TOPRIM"/>
    <property type="match status" value="1"/>
</dbReference>
<dbReference type="SMART" id="SM00436">
    <property type="entry name" value="TOP1Bc"/>
    <property type="match status" value="1"/>
</dbReference>
<dbReference type="InterPro" id="IPR006171">
    <property type="entry name" value="TOPRIM_dom"/>
</dbReference>
<keyword evidence="14" id="KW-1185">Reference proteome</keyword>
<proteinExistence type="inferred from homology"/>
<dbReference type="Gene3D" id="1.10.460.10">
    <property type="entry name" value="Topoisomerase I, domain 2"/>
    <property type="match status" value="1"/>
</dbReference>
<dbReference type="InterPro" id="IPR034149">
    <property type="entry name" value="TOPRIM_TopoI"/>
</dbReference>
<organism evidence="13 14">
    <name type="scientific">Symbiobacterium terraclitae</name>
    <dbReference type="NCBI Taxonomy" id="557451"/>
    <lineage>
        <taxon>Bacteria</taxon>
        <taxon>Bacillati</taxon>
        <taxon>Bacillota</taxon>
        <taxon>Clostridia</taxon>
        <taxon>Eubacteriales</taxon>
        <taxon>Symbiobacteriaceae</taxon>
        <taxon>Symbiobacterium</taxon>
    </lineage>
</organism>
<dbReference type="InterPro" id="IPR000380">
    <property type="entry name" value="Topo_IA"/>
</dbReference>
<comment type="catalytic activity">
    <reaction evidence="1 10">
        <text>ATP-independent breakage of single-stranded DNA, followed by passage and rejoining.</text>
        <dbReference type="EC" id="5.6.2.1"/>
    </reaction>
</comment>
<accession>A0ABS4JQA5</accession>
<feature type="domain" description="Toprim" evidence="11">
    <location>
        <begin position="3"/>
        <end position="113"/>
    </location>
</feature>
<evidence type="ECO:0000313" key="14">
    <source>
        <dbReference type="Proteomes" id="UP001519289"/>
    </source>
</evidence>
<dbReference type="SMART" id="SM00437">
    <property type="entry name" value="TOP1Ac"/>
    <property type="match status" value="1"/>
</dbReference>
<dbReference type="CDD" id="cd03363">
    <property type="entry name" value="TOPRIM_TopoIA_TopoI"/>
    <property type="match status" value="1"/>
</dbReference>
<dbReference type="Gene3D" id="3.30.65.10">
    <property type="entry name" value="Bacterial Topoisomerase I, domain 1"/>
    <property type="match status" value="2"/>
</dbReference>
<dbReference type="CDD" id="cd00186">
    <property type="entry name" value="TOP1Ac"/>
    <property type="match status" value="1"/>
</dbReference>
<dbReference type="HAMAP" id="MF_00952">
    <property type="entry name" value="Topoisom_1_prok"/>
    <property type="match status" value="1"/>
</dbReference>
<dbReference type="RefSeq" id="WP_209465840.1">
    <property type="nucleotide sequence ID" value="NZ_JAGGLG010000006.1"/>
</dbReference>
<dbReference type="PROSITE" id="PS00396">
    <property type="entry name" value="TOPO_IA_1"/>
    <property type="match status" value="1"/>
</dbReference>
<dbReference type="PRINTS" id="PR00417">
    <property type="entry name" value="PRTPISMRASEI"/>
</dbReference>
<dbReference type="InterPro" id="IPR013497">
    <property type="entry name" value="Topo_IA_cen"/>
</dbReference>
<evidence type="ECO:0000256" key="6">
    <source>
        <dbReference type="ARBA" id="ARBA00022842"/>
    </source>
</evidence>
<keyword evidence="7 10" id="KW-0799">Topoisomerase</keyword>
<evidence type="ECO:0000259" key="11">
    <source>
        <dbReference type="PROSITE" id="PS50880"/>
    </source>
</evidence>
<feature type="site" description="Interaction with DNA" evidence="10">
    <location>
        <position position="139"/>
    </location>
</feature>
<dbReference type="PROSITE" id="PS52039">
    <property type="entry name" value="TOPO_IA_2"/>
    <property type="match status" value="1"/>
</dbReference>
<feature type="active site" description="O-(5'-phospho-DNA)-tyrosine intermediate" evidence="10">
    <location>
        <position position="317"/>
    </location>
</feature>
<dbReference type="InterPro" id="IPR013498">
    <property type="entry name" value="Topo_IA_Znf"/>
</dbReference>
<evidence type="ECO:0000256" key="5">
    <source>
        <dbReference type="ARBA" id="ARBA00022833"/>
    </source>
</evidence>
<dbReference type="Gene3D" id="2.70.20.10">
    <property type="entry name" value="Topoisomerase I, domain 3"/>
    <property type="match status" value="1"/>
</dbReference>
<evidence type="ECO:0000256" key="4">
    <source>
        <dbReference type="ARBA" id="ARBA00022771"/>
    </source>
</evidence>
<evidence type="ECO:0000256" key="10">
    <source>
        <dbReference type="HAMAP-Rule" id="MF_00952"/>
    </source>
</evidence>
<comment type="function">
    <text evidence="10">Releases the supercoiling and torsional tension of DNA, which is introduced during the DNA replication and transcription, by transiently cleaving and rejoining one strand of the DNA duplex. Introduces a single-strand break via transesterification at a target site in duplex DNA. The scissile phosphodiester is attacked by the catalytic tyrosine of the enzyme, resulting in the formation of a DNA-(5'-phosphotyrosyl)-enzyme intermediate and the expulsion of a 3'-OH DNA strand. The free DNA strand then undergoes passage around the unbroken strand, thus removing DNA supercoils. Finally, in the religation step, the DNA 3'-OH attacks the covalent intermediate to expel the active-site tyrosine and restore the DNA phosphodiester backbone.</text>
</comment>
<evidence type="ECO:0000259" key="12">
    <source>
        <dbReference type="PROSITE" id="PS52039"/>
    </source>
</evidence>
<evidence type="ECO:0000313" key="13">
    <source>
        <dbReference type="EMBL" id="MBP2017707.1"/>
    </source>
</evidence>
<keyword evidence="9 10" id="KW-0413">Isomerase</keyword>
<dbReference type="PANTHER" id="PTHR42785">
    <property type="entry name" value="DNA TOPOISOMERASE, TYPE IA, CORE"/>
    <property type="match status" value="1"/>
</dbReference>
<dbReference type="Pfam" id="PF01131">
    <property type="entry name" value="Topoisom_bac"/>
    <property type="match status" value="1"/>
</dbReference>
<dbReference type="InterPro" id="IPR023406">
    <property type="entry name" value="Topo_IA_AS"/>
</dbReference>
<keyword evidence="8 10" id="KW-0238">DNA-binding</keyword>
<dbReference type="SUPFAM" id="SSF57783">
    <property type="entry name" value="Zinc beta-ribbon"/>
    <property type="match status" value="1"/>
</dbReference>
<keyword evidence="4" id="KW-0863">Zinc-finger</keyword>
<dbReference type="EMBL" id="JAGGLG010000006">
    <property type="protein sequence ID" value="MBP2017707.1"/>
    <property type="molecule type" value="Genomic_DNA"/>
</dbReference>
<dbReference type="InterPro" id="IPR003602">
    <property type="entry name" value="Topo_IA_DNA-bd_dom"/>
</dbReference>
<feature type="domain" description="Topo IA-type catalytic" evidence="12">
    <location>
        <begin position="129"/>
        <end position="579"/>
    </location>
</feature>